<protein>
    <submittedName>
        <fullName evidence="11">Prolyl-tRNA synthetase associated domain-containing protein 1</fullName>
    </submittedName>
</protein>
<dbReference type="InterPro" id="IPR016177">
    <property type="entry name" value="DNA-bd_dom_sf"/>
</dbReference>
<evidence type="ECO:0000256" key="5">
    <source>
        <dbReference type="ARBA" id="ARBA00023163"/>
    </source>
</evidence>
<dbReference type="SUPFAM" id="SSF55826">
    <property type="entry name" value="YbaK/ProRS associated domain"/>
    <property type="match status" value="1"/>
</dbReference>
<evidence type="ECO:0000256" key="3">
    <source>
        <dbReference type="ARBA" id="ARBA00023015"/>
    </source>
</evidence>
<keyword evidence="12" id="KW-1185">Reference proteome</keyword>
<name>A0A1E5VFX6_9POAL</name>
<dbReference type="Pfam" id="PF04073">
    <property type="entry name" value="tRNA_edit"/>
    <property type="match status" value="1"/>
</dbReference>
<keyword evidence="6" id="KW-0539">Nucleus</keyword>
<dbReference type="CDD" id="cd00018">
    <property type="entry name" value="AP2"/>
    <property type="match status" value="1"/>
</dbReference>
<dbReference type="PANTHER" id="PTHR31423:SF3">
    <property type="entry name" value="PROLYL-TRNA SYNTHETASE ASSOCIATED DOMAIN-CONTAINING PROTEIN 1-RELATED"/>
    <property type="match status" value="1"/>
</dbReference>
<dbReference type="FunFam" id="3.90.960.10:FF:000005">
    <property type="entry name" value="Putative prolyl-tRNA synthetase"/>
    <property type="match status" value="1"/>
</dbReference>
<dbReference type="InterPro" id="IPR036754">
    <property type="entry name" value="YbaK/aa-tRNA-synt-asso_dom_sf"/>
</dbReference>
<keyword evidence="11" id="KW-0030">Aminoacyl-tRNA synthetase</keyword>
<keyword evidence="4" id="KW-0238">DNA-binding</keyword>
<feature type="compositionally biased region" description="Polar residues" evidence="9">
    <location>
        <begin position="517"/>
        <end position="531"/>
    </location>
</feature>
<dbReference type="InterPro" id="IPR036955">
    <property type="entry name" value="AP2/ERF_dom_sf"/>
</dbReference>
<dbReference type="GO" id="GO:0003700">
    <property type="term" value="F:DNA-binding transcription factor activity"/>
    <property type="evidence" value="ECO:0007669"/>
    <property type="project" value="InterPro"/>
</dbReference>
<dbReference type="PROSITE" id="PS51032">
    <property type="entry name" value="AP2_ERF"/>
    <property type="match status" value="1"/>
</dbReference>
<dbReference type="AlphaFoldDB" id="A0A1E5VFX6"/>
<evidence type="ECO:0000256" key="6">
    <source>
        <dbReference type="ARBA" id="ARBA00023242"/>
    </source>
</evidence>
<evidence type="ECO:0000313" key="11">
    <source>
        <dbReference type="EMBL" id="OEL24048.1"/>
    </source>
</evidence>
<accession>A0A1E5VFX6</accession>
<evidence type="ECO:0000256" key="8">
    <source>
        <dbReference type="SAM" id="Coils"/>
    </source>
</evidence>
<dbReference type="EMBL" id="LWDX02040897">
    <property type="protein sequence ID" value="OEL24048.1"/>
    <property type="molecule type" value="Genomic_DNA"/>
</dbReference>
<evidence type="ECO:0000256" key="2">
    <source>
        <dbReference type="ARBA" id="ARBA00010201"/>
    </source>
</evidence>
<sequence>MVKGSVQLQDAGVDGAGGNAAAVRQQGAGCGGSGKRQYKGVRMRSWGSWVSEIRAPNQKTRIWLGSYSTAEAAARAYDAALLCLKGSAADLNFPVHLPFHIPAAAMSPKSIQRVAAAAAANASCSPLQAGAAPYSTAAAINAATTRPCSYGDASSGASSPETGNAGQYYEAMAHDDVDMTGDADLAALADIEAFFQSPKCMEYAMMDPCSSFFAPAPMATDAINEWEEEVGLHPTRPPPPPPSPVMGYTKDQLLARLQRMAMEIYQIGTRSHTSAPGPTIIEILPSSLILLGISITVSIWCYCLLQELKIEFTCYDHPVVLTVEEQAKHVGHLGGALSKNLLLKDKKHRFYVVSALAGTKVDMKILSQRLGLGKGGLRMAPEESLLQVLQVPLGCVTPFALINESASAVSLLLDRGFESKQSCYFHPLTNDVTIALSSSNLNKFLISIGRQPAYVNLEETPAVGKDSPPDLAYLVPSGVPNTSEQPVENATPTNVPHQNNVPKETEVKAKPKVQSKGAETSQSKVDRPTNGTSVEKFVNDVFDIISPLFLSEALKKLDVKKEEVSAKKEELSSIIDGLRERAAPDLESRA</sequence>
<dbReference type="Gene3D" id="3.30.730.10">
    <property type="entry name" value="AP2/ERF domain"/>
    <property type="match status" value="1"/>
</dbReference>
<keyword evidence="11" id="KW-0436">Ligase</keyword>
<evidence type="ECO:0000256" key="1">
    <source>
        <dbReference type="ARBA" id="ARBA00004123"/>
    </source>
</evidence>
<feature type="domain" description="AP2/ERF" evidence="10">
    <location>
        <begin position="37"/>
        <end position="94"/>
    </location>
</feature>
<proteinExistence type="inferred from homology"/>
<gene>
    <name evidence="11" type="ORF">BAE44_0014933</name>
</gene>
<dbReference type="Pfam" id="PF00847">
    <property type="entry name" value="AP2"/>
    <property type="match status" value="1"/>
</dbReference>
<dbReference type="GO" id="GO:0004812">
    <property type="term" value="F:aminoacyl-tRNA ligase activity"/>
    <property type="evidence" value="ECO:0007669"/>
    <property type="project" value="UniProtKB-KW"/>
</dbReference>
<dbReference type="InterPro" id="IPR001471">
    <property type="entry name" value="AP2/ERF_dom"/>
</dbReference>
<dbReference type="PANTHER" id="PTHR31423">
    <property type="entry name" value="YBAK DOMAIN-CONTAINING PROTEIN"/>
    <property type="match status" value="1"/>
</dbReference>
<keyword evidence="8" id="KW-0175">Coiled coil</keyword>
<comment type="similarity">
    <text evidence="2">Belongs to the PRORSD1 family.</text>
</comment>
<dbReference type="OrthoDB" id="424586at2759"/>
<dbReference type="FunFam" id="3.30.730.10:FF:000006">
    <property type="entry name" value="ethylene-responsive transcription factor ERF014-like"/>
    <property type="match status" value="1"/>
</dbReference>
<evidence type="ECO:0000256" key="4">
    <source>
        <dbReference type="ARBA" id="ARBA00023125"/>
    </source>
</evidence>
<evidence type="ECO:0000259" key="10">
    <source>
        <dbReference type="PROSITE" id="PS51032"/>
    </source>
</evidence>
<keyword evidence="3" id="KW-0805">Transcription regulation</keyword>
<feature type="region of interest" description="Disordered" evidence="9">
    <location>
        <begin position="475"/>
        <end position="531"/>
    </location>
</feature>
<evidence type="ECO:0000313" key="12">
    <source>
        <dbReference type="Proteomes" id="UP000095767"/>
    </source>
</evidence>
<feature type="coiled-coil region" evidence="8">
    <location>
        <begin position="550"/>
        <end position="581"/>
    </location>
</feature>
<dbReference type="GO" id="GO:0000976">
    <property type="term" value="F:transcription cis-regulatory region binding"/>
    <property type="evidence" value="ECO:0007669"/>
    <property type="project" value="UniProtKB-ARBA"/>
</dbReference>
<feature type="non-terminal residue" evidence="11">
    <location>
        <position position="590"/>
    </location>
</feature>
<dbReference type="CDD" id="cd04335">
    <property type="entry name" value="PrdX_deacylase"/>
    <property type="match status" value="1"/>
</dbReference>
<dbReference type="InterPro" id="IPR007214">
    <property type="entry name" value="YbaK/aa-tRNA-synth-assoc-dom"/>
</dbReference>
<comment type="similarity">
    <text evidence="7">Belongs to the AP2/ERF transcription factor family. ERF subfamily.</text>
</comment>
<feature type="compositionally biased region" description="Polar residues" evidence="9">
    <location>
        <begin position="479"/>
        <end position="502"/>
    </location>
</feature>
<dbReference type="Proteomes" id="UP000095767">
    <property type="component" value="Unassembled WGS sequence"/>
</dbReference>
<keyword evidence="5" id="KW-0804">Transcription</keyword>
<comment type="subcellular location">
    <subcellularLocation>
        <location evidence="1">Nucleus</location>
    </subcellularLocation>
</comment>
<dbReference type="PRINTS" id="PR00367">
    <property type="entry name" value="ETHRSPELEMNT"/>
</dbReference>
<organism evidence="11 12">
    <name type="scientific">Dichanthelium oligosanthes</name>
    <dbReference type="NCBI Taxonomy" id="888268"/>
    <lineage>
        <taxon>Eukaryota</taxon>
        <taxon>Viridiplantae</taxon>
        <taxon>Streptophyta</taxon>
        <taxon>Embryophyta</taxon>
        <taxon>Tracheophyta</taxon>
        <taxon>Spermatophyta</taxon>
        <taxon>Magnoliopsida</taxon>
        <taxon>Liliopsida</taxon>
        <taxon>Poales</taxon>
        <taxon>Poaceae</taxon>
        <taxon>PACMAD clade</taxon>
        <taxon>Panicoideae</taxon>
        <taxon>Panicodae</taxon>
        <taxon>Paniceae</taxon>
        <taxon>Dichantheliinae</taxon>
        <taxon>Dichanthelium</taxon>
    </lineage>
</organism>
<reference evidence="11 12" key="1">
    <citation type="submission" date="2016-09" db="EMBL/GenBank/DDBJ databases">
        <title>The draft genome of Dichanthelium oligosanthes: A C3 panicoid grass species.</title>
        <authorList>
            <person name="Studer A.J."/>
            <person name="Schnable J.C."/>
            <person name="Brutnell T.P."/>
        </authorList>
    </citation>
    <scope>NUCLEOTIDE SEQUENCE [LARGE SCALE GENOMIC DNA]</scope>
    <source>
        <strain evidence="12">cv. Kellogg 1175</strain>
        <tissue evidence="11">Leaf</tissue>
    </source>
</reference>
<dbReference type="GO" id="GO:0002161">
    <property type="term" value="F:aminoacyl-tRNA deacylase activity"/>
    <property type="evidence" value="ECO:0007669"/>
    <property type="project" value="InterPro"/>
</dbReference>
<comment type="caution">
    <text evidence="11">The sequence shown here is derived from an EMBL/GenBank/DDBJ whole genome shotgun (WGS) entry which is preliminary data.</text>
</comment>
<evidence type="ECO:0000256" key="7">
    <source>
        <dbReference type="ARBA" id="ARBA00024343"/>
    </source>
</evidence>
<dbReference type="GO" id="GO:0005634">
    <property type="term" value="C:nucleus"/>
    <property type="evidence" value="ECO:0007669"/>
    <property type="project" value="UniProtKB-SubCell"/>
</dbReference>
<dbReference type="SUPFAM" id="SSF54171">
    <property type="entry name" value="DNA-binding domain"/>
    <property type="match status" value="1"/>
</dbReference>
<evidence type="ECO:0000256" key="9">
    <source>
        <dbReference type="SAM" id="MobiDB-lite"/>
    </source>
</evidence>
<dbReference type="SMART" id="SM00380">
    <property type="entry name" value="AP2"/>
    <property type="match status" value="1"/>
</dbReference>
<dbReference type="Gene3D" id="3.90.960.10">
    <property type="entry name" value="YbaK/aminoacyl-tRNA synthetase-associated domain"/>
    <property type="match status" value="1"/>
</dbReference>
<dbReference type="InterPro" id="IPR040285">
    <property type="entry name" value="ProX/PRXD1"/>
</dbReference>